<feature type="region of interest" description="Disordered" evidence="1">
    <location>
        <begin position="73"/>
        <end position="100"/>
    </location>
</feature>
<accession>A0ABW6K0J6</accession>
<keyword evidence="3" id="KW-1185">Reference proteome</keyword>
<dbReference type="RefSeq" id="WP_389221325.1">
    <property type="nucleotide sequence ID" value="NZ_JBIACJ010000008.1"/>
</dbReference>
<gene>
    <name evidence="2" type="ORF">ACFYKT_15175</name>
</gene>
<protein>
    <recommendedName>
        <fullName evidence="4">Glycine zipper domain-containing protein</fullName>
    </recommendedName>
</protein>
<evidence type="ECO:0000256" key="1">
    <source>
        <dbReference type="SAM" id="MobiDB-lite"/>
    </source>
</evidence>
<reference evidence="2 3" key="1">
    <citation type="submission" date="2024-08" db="EMBL/GenBank/DDBJ databases">
        <title>Two novel Cytobacillus novel species.</title>
        <authorList>
            <person name="Liu G."/>
        </authorList>
    </citation>
    <scope>NUCLEOTIDE SEQUENCE [LARGE SCALE GENOMIC DNA]</scope>
    <source>
        <strain evidence="2 3">FJAT-53684</strain>
    </source>
</reference>
<comment type="caution">
    <text evidence="2">The sequence shown here is derived from an EMBL/GenBank/DDBJ whole genome shotgun (WGS) entry which is preliminary data.</text>
</comment>
<evidence type="ECO:0000313" key="2">
    <source>
        <dbReference type="EMBL" id="MFE8697679.1"/>
    </source>
</evidence>
<organism evidence="2 3">
    <name type="scientific">Cytobacillus mangrovibacter</name>
    <dbReference type="NCBI Taxonomy" id="3299024"/>
    <lineage>
        <taxon>Bacteria</taxon>
        <taxon>Bacillati</taxon>
        <taxon>Bacillota</taxon>
        <taxon>Bacilli</taxon>
        <taxon>Bacillales</taxon>
        <taxon>Bacillaceae</taxon>
        <taxon>Cytobacillus</taxon>
    </lineage>
</organism>
<evidence type="ECO:0000313" key="3">
    <source>
        <dbReference type="Proteomes" id="UP001601058"/>
    </source>
</evidence>
<sequence>MKELYDDHDGRVLNYEKSSWTDHYMNELMVQVVGNFSRDRIDLLKKVVRHNRPVAISSQGASRASEQFGAAYGSGRQKVGSGNQTTSTRQGAGGGQGNHSLRGYSYSNRSAKVACGAIAGAAVGGAIAAAASVAIVGGAVAGAVIGGVTVAIATNGEQLHE</sequence>
<evidence type="ECO:0008006" key="4">
    <source>
        <dbReference type="Google" id="ProtNLM"/>
    </source>
</evidence>
<proteinExistence type="predicted"/>
<dbReference type="Proteomes" id="UP001601058">
    <property type="component" value="Unassembled WGS sequence"/>
</dbReference>
<name>A0ABW6K0J6_9BACI</name>
<feature type="compositionally biased region" description="Polar residues" evidence="1">
    <location>
        <begin position="80"/>
        <end position="90"/>
    </location>
</feature>
<dbReference type="EMBL" id="JBIACJ010000008">
    <property type="protein sequence ID" value="MFE8697679.1"/>
    <property type="molecule type" value="Genomic_DNA"/>
</dbReference>